<sequence>MGLSLLFSVVICVLASSAFAAPVPGKDQPVHPPVAVKSQAPPAVAAANTPPTANPGDFVIVKSKDFLGTPDKINPVPNKPHPAVVLAHDDAHVLSIVRVGHSIPGTKHIEPASKFNLPDDDRPNHSIDAGNPKQIHLKDVNGLRSDGGLPQQTSPEHLKSLQSHIDVFFSHVTQLSCVVFIDKHSIAANAAADTAPVIGRKQKVEGSVEQN</sequence>
<dbReference type="EMBL" id="NHYD01002448">
    <property type="protein sequence ID" value="PPQ86703.1"/>
    <property type="molecule type" value="Genomic_DNA"/>
</dbReference>
<organism evidence="3 4">
    <name type="scientific">Psilocybe cyanescens</name>
    <dbReference type="NCBI Taxonomy" id="93625"/>
    <lineage>
        <taxon>Eukaryota</taxon>
        <taxon>Fungi</taxon>
        <taxon>Dikarya</taxon>
        <taxon>Basidiomycota</taxon>
        <taxon>Agaricomycotina</taxon>
        <taxon>Agaricomycetes</taxon>
        <taxon>Agaricomycetidae</taxon>
        <taxon>Agaricales</taxon>
        <taxon>Agaricineae</taxon>
        <taxon>Strophariaceae</taxon>
        <taxon>Psilocybe</taxon>
    </lineage>
</organism>
<keyword evidence="4" id="KW-1185">Reference proteome</keyword>
<dbReference type="AlphaFoldDB" id="A0A409X7D4"/>
<feature type="signal peptide" evidence="2">
    <location>
        <begin position="1"/>
        <end position="20"/>
    </location>
</feature>
<protein>
    <submittedName>
        <fullName evidence="3">Uncharacterized protein</fullName>
    </submittedName>
</protein>
<comment type="caution">
    <text evidence="3">The sequence shown here is derived from an EMBL/GenBank/DDBJ whole genome shotgun (WGS) entry which is preliminary data.</text>
</comment>
<proteinExistence type="predicted"/>
<accession>A0A409X7D4</accession>
<reference evidence="3 4" key="1">
    <citation type="journal article" date="2018" name="Evol. Lett.">
        <title>Horizontal gene cluster transfer increased hallucinogenic mushroom diversity.</title>
        <authorList>
            <person name="Reynolds H.T."/>
            <person name="Vijayakumar V."/>
            <person name="Gluck-Thaler E."/>
            <person name="Korotkin H.B."/>
            <person name="Matheny P.B."/>
            <person name="Slot J.C."/>
        </authorList>
    </citation>
    <scope>NUCLEOTIDE SEQUENCE [LARGE SCALE GENOMIC DNA]</scope>
    <source>
        <strain evidence="3 4">2631</strain>
    </source>
</reference>
<feature type="chain" id="PRO_5019571250" evidence="2">
    <location>
        <begin position="21"/>
        <end position="211"/>
    </location>
</feature>
<evidence type="ECO:0000313" key="4">
    <source>
        <dbReference type="Proteomes" id="UP000283269"/>
    </source>
</evidence>
<gene>
    <name evidence="3" type="ORF">CVT25_006778</name>
</gene>
<evidence type="ECO:0000256" key="2">
    <source>
        <dbReference type="SAM" id="SignalP"/>
    </source>
</evidence>
<feature type="region of interest" description="Disordered" evidence="1">
    <location>
        <begin position="109"/>
        <end position="132"/>
    </location>
</feature>
<keyword evidence="2" id="KW-0732">Signal</keyword>
<evidence type="ECO:0000313" key="3">
    <source>
        <dbReference type="EMBL" id="PPQ86703.1"/>
    </source>
</evidence>
<dbReference type="Proteomes" id="UP000283269">
    <property type="component" value="Unassembled WGS sequence"/>
</dbReference>
<evidence type="ECO:0000256" key="1">
    <source>
        <dbReference type="SAM" id="MobiDB-lite"/>
    </source>
</evidence>
<dbReference type="InParanoid" id="A0A409X7D4"/>
<feature type="compositionally biased region" description="Basic and acidic residues" evidence="1">
    <location>
        <begin position="109"/>
        <end position="125"/>
    </location>
</feature>
<name>A0A409X7D4_PSICY</name>